<dbReference type="EMBL" id="DRGM01000116">
    <property type="protein sequence ID" value="HEA16910.1"/>
    <property type="molecule type" value="Genomic_DNA"/>
</dbReference>
<feature type="chain" id="PRO_5031194375" evidence="3">
    <location>
        <begin position="26"/>
        <end position="271"/>
    </location>
</feature>
<gene>
    <name evidence="5" type="ORF">ENH88_10790</name>
</gene>
<dbReference type="Proteomes" id="UP000886188">
    <property type="component" value="Unassembled WGS sequence"/>
</dbReference>
<feature type="domain" description="Solute-binding protein family 3/N-terminal" evidence="4">
    <location>
        <begin position="41"/>
        <end position="254"/>
    </location>
</feature>
<dbReference type="Pfam" id="PF00497">
    <property type="entry name" value="SBP_bac_3"/>
    <property type="match status" value="1"/>
</dbReference>
<evidence type="ECO:0000256" key="3">
    <source>
        <dbReference type="SAM" id="SignalP"/>
    </source>
</evidence>
<comment type="caution">
    <text evidence="5">The sequence shown here is derived from an EMBL/GenBank/DDBJ whole genome shotgun (WGS) entry which is preliminary data.</text>
</comment>
<organism evidence="5">
    <name type="scientific">Pseudoalteromonas prydzensis</name>
    <dbReference type="NCBI Taxonomy" id="182141"/>
    <lineage>
        <taxon>Bacteria</taxon>
        <taxon>Pseudomonadati</taxon>
        <taxon>Pseudomonadota</taxon>
        <taxon>Gammaproteobacteria</taxon>
        <taxon>Alteromonadales</taxon>
        <taxon>Pseudoalteromonadaceae</taxon>
        <taxon>Pseudoalteromonas</taxon>
    </lineage>
</organism>
<sequence length="271" mass="31002">MFNARVTLSLCFTWLLLCSTSNVLAVPMKSTLDTKSIAISAGEWPPFLSESLPYQGVAAHLIKDIFKEAGIQVHFTFLPWGRAYHDTYNGKYAATAVWMHSKERVNNYNYSDALLSEKFVFFYKKDNHFEWHNFNDLRGLIIGGGLSYSYGPKFDKAVAEGIFDLSQVSSTEQNFRRLSAGRIDAFAEEINIGYHTLNNQHPELADTITHHPKPILLNNSFLLFPNNAEQSSELLEIFNLHLQQFKQDGRYQAYFKGLEQGDYRLSKPNLK</sequence>
<dbReference type="Gene3D" id="3.40.190.10">
    <property type="entry name" value="Periplasmic binding protein-like II"/>
    <property type="match status" value="2"/>
</dbReference>
<evidence type="ECO:0000259" key="4">
    <source>
        <dbReference type="Pfam" id="PF00497"/>
    </source>
</evidence>
<dbReference type="InterPro" id="IPR001638">
    <property type="entry name" value="Solute-binding_3/MltF_N"/>
</dbReference>
<reference evidence="5" key="1">
    <citation type="journal article" date="2020" name="mSystems">
        <title>Genome- and Community-Level Interaction Insights into Carbon Utilization and Element Cycling Functions of Hydrothermarchaeota in Hydrothermal Sediment.</title>
        <authorList>
            <person name="Zhou Z."/>
            <person name="Liu Y."/>
            <person name="Xu W."/>
            <person name="Pan J."/>
            <person name="Luo Z.H."/>
            <person name="Li M."/>
        </authorList>
    </citation>
    <scope>NUCLEOTIDE SEQUENCE [LARGE SCALE GENOMIC DNA]</scope>
    <source>
        <strain evidence="5">HyVt-346</strain>
    </source>
</reference>
<evidence type="ECO:0000256" key="1">
    <source>
        <dbReference type="ARBA" id="ARBA00010333"/>
    </source>
</evidence>
<feature type="signal peptide" evidence="3">
    <location>
        <begin position="1"/>
        <end position="25"/>
    </location>
</feature>
<dbReference type="RefSeq" id="WP_304182239.1">
    <property type="nucleotide sequence ID" value="NZ_DRGM01000116.1"/>
</dbReference>
<evidence type="ECO:0000256" key="2">
    <source>
        <dbReference type="ARBA" id="ARBA00022729"/>
    </source>
</evidence>
<evidence type="ECO:0000313" key="5">
    <source>
        <dbReference type="EMBL" id="HEA16910.1"/>
    </source>
</evidence>
<dbReference type="PANTHER" id="PTHR35936">
    <property type="entry name" value="MEMBRANE-BOUND LYTIC MUREIN TRANSGLYCOSYLASE F"/>
    <property type="match status" value="1"/>
</dbReference>
<keyword evidence="2 3" id="KW-0732">Signal</keyword>
<dbReference type="SUPFAM" id="SSF53850">
    <property type="entry name" value="Periplasmic binding protein-like II"/>
    <property type="match status" value="1"/>
</dbReference>
<proteinExistence type="inferred from homology"/>
<comment type="similarity">
    <text evidence="1">Belongs to the bacterial solute-binding protein 3 family.</text>
</comment>
<accession>A0A7V1GEH7</accession>
<name>A0A7V1GEH7_9GAMM</name>
<dbReference type="PANTHER" id="PTHR35936:SF25">
    <property type="entry name" value="ABC TRANSPORTER SUBSTRATE-BINDING PROTEIN"/>
    <property type="match status" value="1"/>
</dbReference>
<dbReference type="AlphaFoldDB" id="A0A7V1GEH7"/>
<protein>
    <submittedName>
        <fullName evidence="5">Transporter substrate-binding domain-containing protein</fullName>
    </submittedName>
</protein>